<dbReference type="Gene3D" id="3.10.310.30">
    <property type="match status" value="1"/>
</dbReference>
<dbReference type="InterPro" id="IPR051319">
    <property type="entry name" value="Oligoribo/pAp-PDE_c-di-AMP_PDE"/>
</dbReference>
<name>A0A1F7TL46_9BACT</name>
<dbReference type="Proteomes" id="UP000177885">
    <property type="component" value="Unassembled WGS sequence"/>
</dbReference>
<dbReference type="InterPro" id="IPR003156">
    <property type="entry name" value="DHHA1_dom"/>
</dbReference>
<dbReference type="Gene3D" id="3.90.1640.10">
    <property type="entry name" value="inorganic pyrophosphatase (n-terminal core)"/>
    <property type="match status" value="1"/>
</dbReference>
<dbReference type="Pfam" id="PF01368">
    <property type="entry name" value="DHH"/>
    <property type="match status" value="1"/>
</dbReference>
<evidence type="ECO:0000259" key="1">
    <source>
        <dbReference type="Pfam" id="PF01368"/>
    </source>
</evidence>
<accession>A0A1F7TL46</accession>
<protein>
    <submittedName>
        <fullName evidence="3">Uncharacterized protein</fullName>
    </submittedName>
</protein>
<dbReference type="InterPro" id="IPR038763">
    <property type="entry name" value="DHH_sf"/>
</dbReference>
<dbReference type="SUPFAM" id="SSF64182">
    <property type="entry name" value="DHH phosphoesterases"/>
    <property type="match status" value="1"/>
</dbReference>
<comment type="caution">
    <text evidence="3">The sequence shown here is derived from an EMBL/GenBank/DDBJ whole genome shotgun (WGS) entry which is preliminary data.</text>
</comment>
<dbReference type="AlphaFoldDB" id="A0A1F7TL46"/>
<dbReference type="InterPro" id="IPR001667">
    <property type="entry name" value="DDH_dom"/>
</dbReference>
<dbReference type="EMBL" id="MGDT01000008">
    <property type="protein sequence ID" value="OGL66264.1"/>
    <property type="molecule type" value="Genomic_DNA"/>
</dbReference>
<evidence type="ECO:0000313" key="4">
    <source>
        <dbReference type="Proteomes" id="UP000177885"/>
    </source>
</evidence>
<dbReference type="GO" id="GO:0003676">
    <property type="term" value="F:nucleic acid binding"/>
    <property type="evidence" value="ECO:0007669"/>
    <property type="project" value="InterPro"/>
</dbReference>
<reference evidence="3 4" key="1">
    <citation type="journal article" date="2016" name="Nat. Commun.">
        <title>Thousands of microbial genomes shed light on interconnected biogeochemical processes in an aquifer system.</title>
        <authorList>
            <person name="Anantharaman K."/>
            <person name="Brown C.T."/>
            <person name="Hug L.A."/>
            <person name="Sharon I."/>
            <person name="Castelle C.J."/>
            <person name="Probst A.J."/>
            <person name="Thomas B.C."/>
            <person name="Singh A."/>
            <person name="Wilkins M.J."/>
            <person name="Karaoz U."/>
            <person name="Brodie E.L."/>
            <person name="Williams K.H."/>
            <person name="Hubbard S.S."/>
            <person name="Banfield J.F."/>
        </authorList>
    </citation>
    <scope>NUCLEOTIDE SEQUENCE [LARGE SCALE GENOMIC DNA]</scope>
</reference>
<dbReference type="Pfam" id="PF02272">
    <property type="entry name" value="DHHA1"/>
    <property type="match status" value="1"/>
</dbReference>
<dbReference type="PANTHER" id="PTHR47618:SF1">
    <property type="entry name" value="BIFUNCTIONAL OLIGORIBONUCLEASE AND PAP PHOSPHATASE NRNA"/>
    <property type="match status" value="1"/>
</dbReference>
<feature type="domain" description="DHHA1" evidence="2">
    <location>
        <begin position="237"/>
        <end position="319"/>
    </location>
</feature>
<sequence length="329" mass="36083">MEAFVHQRIHDTLKAAKKPLLVCDARIDGDSLGSALAVADWLMKEGKRPQVFVVTPVPESYRFLPLLHLTTTDRGVFADPELDAIAFFDCSREEFAADLLKPVPGRPVIINVDHHDTNTRYGDLNQVLADAPATAEVMYRFFRENDIPVSREAALCLLTGIYFDTTAFLNGGTNDRAFQAAADLVRCGAKSSDVIRALMLNRSLPALRVWGAALERLREIPGTGWVITHITRDDLASNGVRDEELQEFSDFLSLMVDADTLAVMREADGGMRLSMRTQSGDVARVARVLSGGGHVKAAGGFIPSASVEEAEIRLKEVVEACQKQRKSVS</sequence>
<dbReference type="STRING" id="1802385.A2856_03505"/>
<feature type="domain" description="DDH" evidence="1">
    <location>
        <begin position="21"/>
        <end position="161"/>
    </location>
</feature>
<gene>
    <name evidence="3" type="ORF">A2856_03505</name>
</gene>
<organism evidence="3 4">
    <name type="scientific">Candidatus Uhrbacteria bacterium RIFCSPHIGHO2_01_FULL_63_20</name>
    <dbReference type="NCBI Taxonomy" id="1802385"/>
    <lineage>
        <taxon>Bacteria</taxon>
        <taxon>Candidatus Uhriibacteriota</taxon>
    </lineage>
</organism>
<evidence type="ECO:0000259" key="2">
    <source>
        <dbReference type="Pfam" id="PF02272"/>
    </source>
</evidence>
<dbReference type="PANTHER" id="PTHR47618">
    <property type="entry name" value="BIFUNCTIONAL OLIGORIBONUCLEASE AND PAP PHOSPHATASE NRNA"/>
    <property type="match status" value="1"/>
</dbReference>
<evidence type="ECO:0000313" key="3">
    <source>
        <dbReference type="EMBL" id="OGL66264.1"/>
    </source>
</evidence>
<proteinExistence type="predicted"/>